<feature type="compositionally biased region" description="Basic and acidic residues" evidence="2">
    <location>
        <begin position="360"/>
        <end position="378"/>
    </location>
</feature>
<keyword evidence="5" id="KW-1185">Reference proteome</keyword>
<dbReference type="EMBL" id="JARBHB010000001">
    <property type="protein sequence ID" value="KAJ8898572.1"/>
    <property type="molecule type" value="Genomic_DNA"/>
</dbReference>
<feature type="domain" description="Transferrin-like" evidence="3">
    <location>
        <begin position="414"/>
        <end position="1280"/>
    </location>
</feature>
<feature type="region of interest" description="Disordered" evidence="2">
    <location>
        <begin position="360"/>
        <end position="391"/>
    </location>
</feature>
<evidence type="ECO:0000256" key="1">
    <source>
        <dbReference type="ARBA" id="ARBA00022737"/>
    </source>
</evidence>
<accession>A0ABQ9IPG3</accession>
<evidence type="ECO:0000313" key="4">
    <source>
        <dbReference type="EMBL" id="KAJ8898572.1"/>
    </source>
</evidence>
<name>A0ABQ9IPG3_9NEOP</name>
<dbReference type="PANTHER" id="PTHR11485">
    <property type="entry name" value="TRANSFERRIN"/>
    <property type="match status" value="1"/>
</dbReference>
<reference evidence="4 5" key="1">
    <citation type="submission" date="2023-02" db="EMBL/GenBank/DDBJ databases">
        <title>LHISI_Scaffold_Assembly.</title>
        <authorList>
            <person name="Stuart O.P."/>
            <person name="Cleave R."/>
            <person name="Magrath M.J.L."/>
            <person name="Mikheyev A.S."/>
        </authorList>
    </citation>
    <scope>NUCLEOTIDE SEQUENCE [LARGE SCALE GENOMIC DNA]</scope>
    <source>
        <strain evidence="4">Daus_M_001</strain>
        <tissue evidence="4">Leg muscle</tissue>
    </source>
</reference>
<dbReference type="InterPro" id="IPR018195">
    <property type="entry name" value="Transferrin_Fe_BS"/>
</dbReference>
<dbReference type="SMART" id="SM00094">
    <property type="entry name" value="TR_FER"/>
    <property type="match status" value="1"/>
</dbReference>
<dbReference type="PROSITE" id="PS00207">
    <property type="entry name" value="TRANSFERRIN_LIKE_3"/>
    <property type="match status" value="1"/>
</dbReference>
<sequence length="1315" mass="145093">MEQHQNSRVGEMGEPRENLRTSGIVWHHSTCKNPEAAPLGFEYGSPRWEARTLPTKPPRPLQCELTKMGLLDPRSDPKLTARENELKSLSSFFRQSCLVGKWSSDPAHNARLRATGSTPPIFDLDPDLADVVPRPKSLEILRHLAPQSLLNCGANPMLRLVKELEHAEPSYVWTNRSIGLAPQLRSDCGARWRRISSDLGQATYSNLCALCEHPDKCDYPDKYSGYNGALRCLAEHGGDVAFTKVYYVKKHFGLPIGGVPPETPVYDEHPEEYAYLCQDGTRIPITGPPCRWGARPWQGFITNNDLLSSVSDLRNQISLANTEGAATNAHWLSKVLTIDSKTLAVDNTEPVSPQVYLDKEQRRNAREGGGREVRDTRENPPTSGIDRHDSHNRKFGTNYTDVIERESGTTHFPVRFCVTSQVELAKCRALTISALSRDIRPAFDCELKSSLYKCMRVIRDGGADVVAVSAIELQQAISSEDSSQLTSGPRRTALTSAALLRRGVLATFGGVGDGVLGNLANFNQNITIWMNWGLSGVGVRALSTHQGEQGSIPGLNDSTFSYMGIVSEYATGLRVFSGMFLFSRPCTASYPLRLFSTSLKISVEFNLRPIAAEVYGALNGTVSVAIVKKSSPYQSLEDLRGARSCHTGYGRISGKDTQTAPMIIIRPAQLEEEHCTLARAGDEHLYTKTRLGKVKEAAGIAERRMEGARVCEAELFASSSHQTALGRARNSAGLSSLPLTDRGDSVRECVVAGWLVPLYTLLAKNLIAKDNCPYAKGLSEFFSGGSCVPGALDTHNNPSGANPSRLCSLCVGGQNNGHYYCERGAAVVQWLARSPATKAIRVRTPVDPLPGFSHVEIELNDAACRLVFSGSSSFHRPCIPAPLHPRASLHVMLRDDGRLRVPAATRPGLSVHVPNVYREWMNGPIRNNHCENCGAPRAIDIRDTCLQRTLQRMALRSRWRVAAPMLTQVHRRKRLEFTVQYSNWTAADWRRAAFSDESRIHLHRTDGRQHVRRETLENRHPASMLDQHKAARAVLWPGECSRGACSQMQCAVSVYACEYSQLQCDVCVAGVCLASPNEAFFGYTGALRCLATSHGDVAFAKHVTLEENTEHRFHSRPGNLHFGCPGFPEITLGELTLGLLAPGHDTYLLRSCSICDDFAVDEIHGRNQADWAKHLRSEDFELLCPDGGRRPVSEYASCHLAEIPSHMVVTSNSKSDMSVETIRHALMTAANLYSKRPELFRLFGDFMGKSDLLFLIPEKTRRPAASSGTISMCDLRRESSPNAATNLVPVTELSPIQHHFNEMLYTLKGCDAPVH</sequence>
<dbReference type="Pfam" id="PF00405">
    <property type="entry name" value="Transferrin"/>
    <property type="match status" value="4"/>
</dbReference>
<feature type="domain" description="Transferrin-like" evidence="3">
    <location>
        <begin position="1"/>
        <end position="370"/>
    </location>
</feature>
<gene>
    <name evidence="4" type="ORF">PR048_003932</name>
</gene>
<comment type="caution">
    <text evidence="4">The sequence shown here is derived from an EMBL/GenBank/DDBJ whole genome shotgun (WGS) entry which is preliminary data.</text>
</comment>
<dbReference type="PROSITE" id="PS00206">
    <property type="entry name" value="TRANSFERRIN_LIKE_2"/>
    <property type="match status" value="2"/>
</dbReference>
<dbReference type="Gene3D" id="3.40.190.10">
    <property type="entry name" value="Periplasmic binding protein-like II"/>
    <property type="match status" value="5"/>
</dbReference>
<keyword evidence="1" id="KW-0677">Repeat</keyword>
<dbReference type="PANTHER" id="PTHR11485:SF57">
    <property type="entry name" value="TRANSFERRIN"/>
    <property type="match status" value="1"/>
</dbReference>
<dbReference type="Proteomes" id="UP001159363">
    <property type="component" value="Chromosome 1"/>
</dbReference>
<organism evidence="4 5">
    <name type="scientific">Dryococelus australis</name>
    <dbReference type="NCBI Taxonomy" id="614101"/>
    <lineage>
        <taxon>Eukaryota</taxon>
        <taxon>Metazoa</taxon>
        <taxon>Ecdysozoa</taxon>
        <taxon>Arthropoda</taxon>
        <taxon>Hexapoda</taxon>
        <taxon>Insecta</taxon>
        <taxon>Pterygota</taxon>
        <taxon>Neoptera</taxon>
        <taxon>Polyneoptera</taxon>
        <taxon>Phasmatodea</taxon>
        <taxon>Verophasmatodea</taxon>
        <taxon>Anareolatae</taxon>
        <taxon>Phasmatidae</taxon>
        <taxon>Eurycanthinae</taxon>
        <taxon>Dryococelus</taxon>
    </lineage>
</organism>
<proteinExistence type="predicted"/>
<protein>
    <recommendedName>
        <fullName evidence="3">Transferrin-like domain-containing protein</fullName>
    </recommendedName>
</protein>
<evidence type="ECO:0000259" key="3">
    <source>
        <dbReference type="PROSITE" id="PS51408"/>
    </source>
</evidence>
<evidence type="ECO:0000313" key="5">
    <source>
        <dbReference type="Proteomes" id="UP001159363"/>
    </source>
</evidence>
<dbReference type="SUPFAM" id="SSF53850">
    <property type="entry name" value="Periplasmic binding protein-like II"/>
    <property type="match status" value="4"/>
</dbReference>
<dbReference type="PROSITE" id="PS51408">
    <property type="entry name" value="TRANSFERRIN_LIKE_4"/>
    <property type="match status" value="2"/>
</dbReference>
<evidence type="ECO:0000256" key="2">
    <source>
        <dbReference type="SAM" id="MobiDB-lite"/>
    </source>
</evidence>
<dbReference type="InterPro" id="IPR001156">
    <property type="entry name" value="Transferrin-like_dom"/>
</dbReference>